<reference evidence="3" key="1">
    <citation type="journal article" date="2011" name="Proc. Natl. Acad. Sci. U.S.A.">
        <title>Obligate biotrophy features unraveled by the genomic analysis of rust fungi.</title>
        <authorList>
            <person name="Duplessis S."/>
            <person name="Cuomo C.A."/>
            <person name="Lin Y.-C."/>
            <person name="Aerts A."/>
            <person name="Tisserant E."/>
            <person name="Veneault-Fourrey C."/>
            <person name="Joly D.L."/>
            <person name="Hacquard S."/>
            <person name="Amselem J."/>
            <person name="Cantarel B.L."/>
            <person name="Chiu R."/>
            <person name="Coutinho P.M."/>
            <person name="Feau N."/>
            <person name="Field M."/>
            <person name="Frey P."/>
            <person name="Gelhaye E."/>
            <person name="Goldberg J."/>
            <person name="Grabherr M.G."/>
            <person name="Kodira C.D."/>
            <person name="Kohler A."/>
            <person name="Kuees U."/>
            <person name="Lindquist E.A."/>
            <person name="Lucas S.M."/>
            <person name="Mago R."/>
            <person name="Mauceli E."/>
            <person name="Morin E."/>
            <person name="Murat C."/>
            <person name="Pangilinan J.L."/>
            <person name="Park R."/>
            <person name="Pearson M."/>
            <person name="Quesneville H."/>
            <person name="Rouhier N."/>
            <person name="Sakthikumar S."/>
            <person name="Salamov A.A."/>
            <person name="Schmutz J."/>
            <person name="Selles B."/>
            <person name="Shapiro H."/>
            <person name="Tanguay P."/>
            <person name="Tuskan G.A."/>
            <person name="Henrissat B."/>
            <person name="Van de Peer Y."/>
            <person name="Rouze P."/>
            <person name="Ellis J.G."/>
            <person name="Dodds P.N."/>
            <person name="Schein J.E."/>
            <person name="Zhong S."/>
            <person name="Hamelin R.C."/>
            <person name="Grigoriev I.V."/>
            <person name="Szabo L.J."/>
            <person name="Martin F."/>
        </authorList>
    </citation>
    <scope>NUCLEOTIDE SEQUENCE [LARGE SCALE GENOMIC DNA]</scope>
    <source>
        <strain evidence="3">98AG31 / pathotype 3-4-7</strain>
    </source>
</reference>
<feature type="region of interest" description="Disordered" evidence="1">
    <location>
        <begin position="1"/>
        <end position="25"/>
    </location>
</feature>
<dbReference type="OrthoDB" id="2150628at2759"/>
<dbReference type="EMBL" id="GL883096">
    <property type="protein sequence ID" value="EGG09980.1"/>
    <property type="molecule type" value="Genomic_DNA"/>
</dbReference>
<dbReference type="Proteomes" id="UP000001072">
    <property type="component" value="Unassembled WGS sequence"/>
</dbReference>
<proteinExistence type="predicted"/>
<dbReference type="STRING" id="747676.F4RCD3"/>
<dbReference type="KEGG" id="mlr:MELLADRAFT_115623"/>
<accession>F4RCD3</accession>
<sequence>MQTLTRPIEAEPDSQPEYPDFRPPQPEAIGYRTMPYFGLCRKIGVNAVDEMIRGRILDLRWTRCVNPDVGDHPGERNAVMPAVLPTSPVMRCAMKKVIDEYLSK</sequence>
<name>F4RCD3_MELLP</name>
<protein>
    <submittedName>
        <fullName evidence="2">Uncharacterized protein</fullName>
    </submittedName>
</protein>
<dbReference type="InParanoid" id="F4RCD3"/>
<gene>
    <name evidence="2" type="ORF">MELLADRAFT_115623</name>
</gene>
<dbReference type="GeneID" id="18925653"/>
<organism evidence="3">
    <name type="scientific">Melampsora larici-populina (strain 98AG31 / pathotype 3-4-7)</name>
    <name type="common">Poplar leaf rust fungus</name>
    <dbReference type="NCBI Taxonomy" id="747676"/>
    <lineage>
        <taxon>Eukaryota</taxon>
        <taxon>Fungi</taxon>
        <taxon>Dikarya</taxon>
        <taxon>Basidiomycota</taxon>
        <taxon>Pucciniomycotina</taxon>
        <taxon>Pucciniomycetes</taxon>
        <taxon>Pucciniales</taxon>
        <taxon>Melampsoraceae</taxon>
        <taxon>Melampsora</taxon>
    </lineage>
</organism>
<evidence type="ECO:0000313" key="3">
    <source>
        <dbReference type="Proteomes" id="UP000001072"/>
    </source>
</evidence>
<evidence type="ECO:0000256" key="1">
    <source>
        <dbReference type="SAM" id="MobiDB-lite"/>
    </source>
</evidence>
<keyword evidence="3" id="KW-1185">Reference proteome</keyword>
<dbReference type="VEuPathDB" id="FungiDB:MELLADRAFT_115623"/>
<dbReference type="RefSeq" id="XP_007407034.1">
    <property type="nucleotide sequence ID" value="XM_007406972.1"/>
</dbReference>
<dbReference type="HOGENOM" id="CLU_2250701_0_0_1"/>
<evidence type="ECO:0000313" key="2">
    <source>
        <dbReference type="EMBL" id="EGG09980.1"/>
    </source>
</evidence>
<dbReference type="AlphaFoldDB" id="F4RCD3"/>